<feature type="region of interest" description="Disordered" evidence="1">
    <location>
        <begin position="1"/>
        <end position="120"/>
    </location>
</feature>
<feature type="compositionally biased region" description="Low complexity" evidence="1">
    <location>
        <begin position="35"/>
        <end position="46"/>
    </location>
</feature>
<evidence type="ECO:0000256" key="2">
    <source>
        <dbReference type="SAM" id="Phobius"/>
    </source>
</evidence>
<dbReference type="Gene3D" id="2.70.70.10">
    <property type="entry name" value="Glucose Permease (Domain IIA)"/>
    <property type="match status" value="1"/>
</dbReference>
<evidence type="ECO:0000313" key="5">
    <source>
        <dbReference type="Proteomes" id="UP000665561"/>
    </source>
</evidence>
<evidence type="ECO:0000259" key="3">
    <source>
        <dbReference type="Pfam" id="PF01551"/>
    </source>
</evidence>
<dbReference type="PANTHER" id="PTHR21666:SF270">
    <property type="entry name" value="MUREIN HYDROLASE ACTIVATOR ENVC"/>
    <property type="match status" value="1"/>
</dbReference>
<dbReference type="RefSeq" id="WP_161744713.1">
    <property type="nucleotide sequence ID" value="NZ_JAAAMV010000017.1"/>
</dbReference>
<dbReference type="SUPFAM" id="SSF51261">
    <property type="entry name" value="Duplicated hybrid motif"/>
    <property type="match status" value="1"/>
</dbReference>
<dbReference type="CDD" id="cd12797">
    <property type="entry name" value="M23_peptidase"/>
    <property type="match status" value="1"/>
</dbReference>
<protein>
    <submittedName>
        <fullName evidence="4">Peptidoglycan DD-metalloendopeptidase family protein</fullName>
    </submittedName>
</protein>
<dbReference type="EMBL" id="JAAAMV010000017">
    <property type="protein sequence ID" value="NBD25918.1"/>
    <property type="molecule type" value="Genomic_DNA"/>
</dbReference>
<keyword evidence="5" id="KW-1185">Reference proteome</keyword>
<name>A0ABW9XTD1_9BACL</name>
<keyword evidence="2" id="KW-1133">Transmembrane helix</keyword>
<evidence type="ECO:0000256" key="1">
    <source>
        <dbReference type="SAM" id="MobiDB-lite"/>
    </source>
</evidence>
<organism evidence="4 5">
    <name type="scientific">Paenibacillus glycinis</name>
    <dbReference type="NCBI Taxonomy" id="2697035"/>
    <lineage>
        <taxon>Bacteria</taxon>
        <taxon>Bacillati</taxon>
        <taxon>Bacillota</taxon>
        <taxon>Bacilli</taxon>
        <taxon>Bacillales</taxon>
        <taxon>Paenibacillaceae</taxon>
        <taxon>Paenibacillus</taxon>
    </lineage>
</organism>
<keyword evidence="2" id="KW-0472">Membrane</keyword>
<dbReference type="InterPro" id="IPR011055">
    <property type="entry name" value="Dup_hybrid_motif"/>
</dbReference>
<comment type="caution">
    <text evidence="4">The sequence shown here is derived from an EMBL/GenBank/DDBJ whole genome shotgun (WGS) entry which is preliminary data.</text>
</comment>
<feature type="transmembrane region" description="Helical" evidence="2">
    <location>
        <begin position="126"/>
        <end position="149"/>
    </location>
</feature>
<feature type="domain" description="M23ase beta-sheet core" evidence="3">
    <location>
        <begin position="231"/>
        <end position="324"/>
    </location>
</feature>
<accession>A0ABW9XTD1</accession>
<dbReference type="PANTHER" id="PTHR21666">
    <property type="entry name" value="PEPTIDASE-RELATED"/>
    <property type="match status" value="1"/>
</dbReference>
<feature type="compositionally biased region" description="Basic and acidic residues" evidence="1">
    <location>
        <begin position="77"/>
        <end position="86"/>
    </location>
</feature>
<dbReference type="Proteomes" id="UP000665561">
    <property type="component" value="Unassembled WGS sequence"/>
</dbReference>
<evidence type="ECO:0000313" key="4">
    <source>
        <dbReference type="EMBL" id="NBD25918.1"/>
    </source>
</evidence>
<dbReference type="Pfam" id="PF01551">
    <property type="entry name" value="Peptidase_M23"/>
    <property type="match status" value="1"/>
</dbReference>
<feature type="compositionally biased region" description="Basic and acidic residues" evidence="1">
    <location>
        <begin position="1"/>
        <end position="19"/>
    </location>
</feature>
<reference evidence="4 5" key="1">
    <citation type="submission" date="2020-01" db="EMBL/GenBank/DDBJ databases">
        <title>Paenibacillus soybeanensis sp. nov. isolated from the nodules of soybean (Glycine max(L.) Merr).</title>
        <authorList>
            <person name="Wang H."/>
        </authorList>
    </citation>
    <scope>NUCLEOTIDE SEQUENCE [LARGE SCALE GENOMIC DNA]</scope>
    <source>
        <strain evidence="4 5">T1</strain>
    </source>
</reference>
<keyword evidence="2" id="KW-0812">Transmembrane</keyword>
<dbReference type="InterPro" id="IPR050570">
    <property type="entry name" value="Cell_wall_metabolism_enzyme"/>
</dbReference>
<sequence>MDTRNSVRERRQERIRRIMENNAKQAARQQPQTSQPQPLRHPQRQQAEQEPMLLVPPHADRYPAGLDVPPAASGSRPQEEDPERLWKANPNPWESAGWNMAPLPSKDVRASKAGGPPPDRPNDYRFIARGLFIQSAVAMALFAIVFLMFKVDNPAAKKGQEAVTAALTESMNFDAAAAAYNKWFAGAPSFIPFFGSHGDEESRLAEGAVELPIVSPLRAGTVVRSFAETLDGVDIAGSPEQAVLAAETGRVILVSKDGNDGETVFVQHANERVTVYGHLTGVIVAANDWIEAGKTLGKLQAPKESGTQSLLFFAVKEKGRYVNPADVVPID</sequence>
<gene>
    <name evidence="4" type="ORF">GT019_18760</name>
</gene>
<proteinExistence type="predicted"/>
<feature type="compositionally biased region" description="Polar residues" evidence="1">
    <location>
        <begin position="22"/>
        <end position="34"/>
    </location>
</feature>
<dbReference type="InterPro" id="IPR016047">
    <property type="entry name" value="M23ase_b-sheet_dom"/>
</dbReference>